<dbReference type="CDD" id="cd12797">
    <property type="entry name" value="M23_peptidase"/>
    <property type="match status" value="1"/>
</dbReference>
<dbReference type="PANTHER" id="PTHR21666">
    <property type="entry name" value="PEPTIDASE-RELATED"/>
    <property type="match status" value="1"/>
</dbReference>
<dbReference type="GO" id="GO:0032153">
    <property type="term" value="C:cell division site"/>
    <property type="evidence" value="ECO:0007669"/>
    <property type="project" value="TreeGrafter"/>
</dbReference>
<dbReference type="InterPro" id="IPR016047">
    <property type="entry name" value="M23ase_b-sheet_dom"/>
</dbReference>
<dbReference type="Proteomes" id="UP000463939">
    <property type="component" value="Chromosome"/>
</dbReference>
<dbReference type="GO" id="GO:0004222">
    <property type="term" value="F:metalloendopeptidase activity"/>
    <property type="evidence" value="ECO:0007669"/>
    <property type="project" value="TreeGrafter"/>
</dbReference>
<evidence type="ECO:0000256" key="3">
    <source>
        <dbReference type="SAM" id="SignalP"/>
    </source>
</evidence>
<evidence type="ECO:0000313" key="6">
    <source>
        <dbReference type="Proteomes" id="UP000463939"/>
    </source>
</evidence>
<dbReference type="KEGG" id="sniv:SFSGTM_23920"/>
<accession>A0A809RLK4</accession>
<dbReference type="InterPro" id="IPR011055">
    <property type="entry name" value="Dup_hybrid_motif"/>
</dbReference>
<dbReference type="PROSITE" id="PS51782">
    <property type="entry name" value="LYSM"/>
    <property type="match status" value="1"/>
</dbReference>
<dbReference type="Pfam" id="PF01476">
    <property type="entry name" value="LysM"/>
    <property type="match status" value="1"/>
</dbReference>
<dbReference type="GO" id="GO:0009279">
    <property type="term" value="C:cell outer membrane"/>
    <property type="evidence" value="ECO:0007669"/>
    <property type="project" value="TreeGrafter"/>
</dbReference>
<organism evidence="5 6">
    <name type="scientific">Sulfuriferula nivalis</name>
    <dbReference type="NCBI Taxonomy" id="2675298"/>
    <lineage>
        <taxon>Bacteria</taxon>
        <taxon>Pseudomonadati</taxon>
        <taxon>Pseudomonadota</taxon>
        <taxon>Betaproteobacteria</taxon>
        <taxon>Nitrosomonadales</taxon>
        <taxon>Sulfuricellaceae</taxon>
        <taxon>Sulfuriferula</taxon>
    </lineage>
</organism>
<evidence type="ECO:0000256" key="2">
    <source>
        <dbReference type="SAM" id="MobiDB-lite"/>
    </source>
</evidence>
<reference evidence="6" key="1">
    <citation type="submission" date="2019-11" db="EMBL/GenBank/DDBJ databases">
        <title>Isolation and characterization of a novel species in the genus Sulfuriferula.</title>
        <authorList>
            <person name="Mochizuki J."/>
            <person name="Kojima H."/>
            <person name="Fukui M."/>
        </authorList>
    </citation>
    <scope>NUCLEOTIDE SEQUENCE [LARGE SCALE GENOMIC DNA]</scope>
    <source>
        <strain evidence="6">SGTM</strain>
    </source>
</reference>
<evidence type="ECO:0000259" key="4">
    <source>
        <dbReference type="PROSITE" id="PS51782"/>
    </source>
</evidence>
<feature type="chain" id="PRO_5032945005" evidence="3">
    <location>
        <begin position="22"/>
        <end position="312"/>
    </location>
</feature>
<feature type="signal peptide" evidence="3">
    <location>
        <begin position="1"/>
        <end position="21"/>
    </location>
</feature>
<evidence type="ECO:0000313" key="5">
    <source>
        <dbReference type="EMBL" id="BBP01684.1"/>
    </source>
</evidence>
<protein>
    <submittedName>
        <fullName evidence="5">Membrane protein</fullName>
    </submittedName>
</protein>
<dbReference type="AlphaFoldDB" id="A0A809RLK4"/>
<dbReference type="InterPro" id="IPR050570">
    <property type="entry name" value="Cell_wall_metabolism_enzyme"/>
</dbReference>
<dbReference type="SMART" id="SM00257">
    <property type="entry name" value="LysM"/>
    <property type="match status" value="1"/>
</dbReference>
<keyword evidence="3" id="KW-0732">Signal</keyword>
<name>A0A809RLK4_9PROT</name>
<feature type="domain" description="LysM" evidence="4">
    <location>
        <begin position="49"/>
        <end position="93"/>
    </location>
</feature>
<dbReference type="PANTHER" id="PTHR21666:SF263">
    <property type="entry name" value="MUREIN HYDROLASE ACTIVATOR NLPD"/>
    <property type="match status" value="1"/>
</dbReference>
<feature type="region of interest" description="Disordered" evidence="2">
    <location>
        <begin position="145"/>
        <end position="168"/>
    </location>
</feature>
<dbReference type="PROSITE" id="PS51257">
    <property type="entry name" value="PROKAR_LIPOPROTEIN"/>
    <property type="match status" value="1"/>
</dbReference>
<evidence type="ECO:0000256" key="1">
    <source>
        <dbReference type="ARBA" id="ARBA00038420"/>
    </source>
</evidence>
<keyword evidence="6" id="KW-1185">Reference proteome</keyword>
<dbReference type="RefSeq" id="WP_162085419.1">
    <property type="nucleotide sequence ID" value="NZ_AP021881.1"/>
</dbReference>
<dbReference type="CDD" id="cd00118">
    <property type="entry name" value="LysM"/>
    <property type="match status" value="1"/>
</dbReference>
<feature type="compositionally biased region" description="Polar residues" evidence="2">
    <location>
        <begin position="145"/>
        <end position="158"/>
    </location>
</feature>
<dbReference type="EMBL" id="AP021881">
    <property type="protein sequence ID" value="BBP01684.1"/>
    <property type="molecule type" value="Genomic_DNA"/>
</dbReference>
<sequence length="312" mass="33725">MKWWWIGVVLVLAGCSTTRVAPVYDGTNYKNSNAKRAAANAKVRDWRPATYTVAKGDTLYSIALEYGLDYRELSGWNKLTDVNRIYVGQTLRLTEPATTVVKEGPQTSAMSPAVVTTQALPESVNITQPLALKLPYSEQAVAQLNQPKSDSQPVVSNSPVLSSKPLPAPPPVVKDVVKDVAPKEADDTALDWMWPAQGKTIAEFSEAQSSKGIDIAGTAGQPIFAAAAGKVVYSGSGLRGYGKLVIIKHNAIYLSAYAHNQTVLVKEGQTVQRGQKVAEMGNTDADQVKLHFEIRQMGKPVDPMKYLPEAGK</sequence>
<dbReference type="SUPFAM" id="SSF51261">
    <property type="entry name" value="Duplicated hybrid motif"/>
    <property type="match status" value="1"/>
</dbReference>
<proteinExistence type="inferred from homology"/>
<dbReference type="Pfam" id="PF01551">
    <property type="entry name" value="Peptidase_M23"/>
    <property type="match status" value="1"/>
</dbReference>
<dbReference type="Gene3D" id="3.10.350.10">
    <property type="entry name" value="LysM domain"/>
    <property type="match status" value="1"/>
</dbReference>
<gene>
    <name evidence="5" type="ORF">SFSGTM_23920</name>
</gene>
<dbReference type="Gene3D" id="2.70.70.10">
    <property type="entry name" value="Glucose Permease (Domain IIA)"/>
    <property type="match status" value="1"/>
</dbReference>
<dbReference type="InterPro" id="IPR018392">
    <property type="entry name" value="LysM"/>
</dbReference>
<dbReference type="InterPro" id="IPR036779">
    <property type="entry name" value="LysM_dom_sf"/>
</dbReference>
<comment type="similarity">
    <text evidence="1">Belongs to the E.coli NlpD/Haemophilus LppB family.</text>
</comment>